<dbReference type="InterPro" id="IPR025200">
    <property type="entry name" value="PPK_C_dom2"/>
</dbReference>
<feature type="domain" description="Polyphosphate kinase N-terminal" evidence="9">
    <location>
        <begin position="10"/>
        <end position="107"/>
    </location>
</feature>
<dbReference type="PANTHER" id="PTHR30218:SF0">
    <property type="entry name" value="POLYPHOSPHATE KINASE"/>
    <property type="match status" value="1"/>
</dbReference>
<dbReference type="GeneID" id="78275244"/>
<dbReference type="InterPro" id="IPR025198">
    <property type="entry name" value="PPK_N_dom"/>
</dbReference>
<evidence type="ECO:0000313" key="12">
    <source>
        <dbReference type="EMBL" id="OLU46869.1"/>
    </source>
</evidence>
<dbReference type="Pfam" id="PF13090">
    <property type="entry name" value="PP_kinase_C"/>
    <property type="match status" value="1"/>
</dbReference>
<dbReference type="GO" id="GO:0005524">
    <property type="term" value="F:ATP binding"/>
    <property type="evidence" value="ECO:0007669"/>
    <property type="project" value="UniProtKB-KW"/>
</dbReference>
<dbReference type="Pfam" id="PF02503">
    <property type="entry name" value="PP_kinase"/>
    <property type="match status" value="1"/>
</dbReference>
<feature type="binding site" evidence="6">
    <location>
        <position position="563"/>
    </location>
    <ligand>
        <name>ATP</name>
        <dbReference type="ChEBI" id="CHEBI:30616"/>
    </ligand>
</feature>
<evidence type="ECO:0000256" key="4">
    <source>
        <dbReference type="ARBA" id="ARBA00022777"/>
    </source>
</evidence>
<comment type="function">
    <text evidence="6 7">Catalyzes the reversible transfer of the terminal phosphate of ATP to form a long-chain polyphosphate (polyP).</text>
</comment>
<dbReference type="InterPro" id="IPR024953">
    <property type="entry name" value="PP_kinase_middle"/>
</dbReference>
<comment type="cofactor">
    <cofactor evidence="6">
        <name>Mg(2+)</name>
        <dbReference type="ChEBI" id="CHEBI:18420"/>
    </cofactor>
</comment>
<keyword evidence="13" id="KW-1185">Reference proteome</keyword>
<keyword evidence="6" id="KW-0479">Metal-binding</keyword>
<reference evidence="12 13" key="1">
    <citation type="submission" date="2016-11" db="EMBL/GenBank/DDBJ databases">
        <title>Description of two novel members of the family Erysipelotrichaceae: Ileibacterium lipovorans gen. nov., sp. nov. and Dubosiella newyorkensis, gen. nov., sp. nov.</title>
        <authorList>
            <person name="Cox L.M."/>
            <person name="Sohn J."/>
            <person name="Tyrrell K.L."/>
            <person name="Citron D.M."/>
            <person name="Lawson P.A."/>
            <person name="Patel N.B."/>
            <person name="Iizumi T."/>
            <person name="Perez-Perez G.I."/>
            <person name="Goldstein E.J."/>
            <person name="Blaser M.J."/>
        </authorList>
    </citation>
    <scope>NUCLEOTIDE SEQUENCE [LARGE SCALE GENOMIC DNA]</scope>
    <source>
        <strain evidence="12 13">NYU-BL-A4</strain>
    </source>
</reference>
<dbReference type="SUPFAM" id="SSF56024">
    <property type="entry name" value="Phospholipase D/nuclease"/>
    <property type="match status" value="2"/>
</dbReference>
<evidence type="ECO:0000259" key="10">
    <source>
        <dbReference type="Pfam" id="PF13090"/>
    </source>
</evidence>
<evidence type="ECO:0000259" key="9">
    <source>
        <dbReference type="Pfam" id="PF13089"/>
    </source>
</evidence>
<evidence type="ECO:0000256" key="1">
    <source>
        <dbReference type="ARBA" id="ARBA00022553"/>
    </source>
</evidence>
<feature type="binding site" evidence="6">
    <location>
        <position position="467"/>
    </location>
    <ligand>
        <name>ATP</name>
        <dbReference type="ChEBI" id="CHEBI:30616"/>
    </ligand>
</feature>
<dbReference type="Gene3D" id="3.30.870.10">
    <property type="entry name" value="Endonuclease Chain A"/>
    <property type="match status" value="2"/>
</dbReference>
<dbReference type="Pfam" id="PF17941">
    <property type="entry name" value="PP_kinase_C_1"/>
    <property type="match status" value="1"/>
</dbReference>
<dbReference type="InterPro" id="IPR041108">
    <property type="entry name" value="PP_kinase_C_1"/>
</dbReference>
<organism evidence="12 13">
    <name type="scientific">Dubosiella newyorkensis</name>
    <dbReference type="NCBI Taxonomy" id="1862672"/>
    <lineage>
        <taxon>Bacteria</taxon>
        <taxon>Bacillati</taxon>
        <taxon>Bacillota</taxon>
        <taxon>Erysipelotrichia</taxon>
        <taxon>Erysipelotrichales</taxon>
        <taxon>Erysipelotrichaceae</taxon>
        <taxon>Dubosiella</taxon>
    </lineage>
</organism>
<evidence type="ECO:0000259" key="11">
    <source>
        <dbReference type="Pfam" id="PF17941"/>
    </source>
</evidence>
<evidence type="ECO:0000313" key="13">
    <source>
        <dbReference type="Proteomes" id="UP000186705"/>
    </source>
</evidence>
<sequence length="705" mass="82639">MQEHLYPYMQNRELSWLRFNQRVLEEAADPSVPIFERLKFLAIFTSNLDEFFMVRVGSLKDMELYDPKKIDQRTGMNSQEQLSAIYEQTRELYAMRDTIYKELNKTMLDLQMSNVSWKSLSKKQKKYFTRYFEDEILPLLSPQIMDFHHPFPHLNNKQLYIFIELMEKDVKKYGIIPIPVYLERIYPIPDMENNFLLLEQVIYHNVDRIFTQSSVINKTTIRVTRNADISLNEESPEDEDYRNYVKKVLKKRPRLAPLRLEIYRDIHPSSLNYLCEHLNISKSQVFLSKIPLDLKYVFSLIAKAPDALRSTLTYPPFESQGSKRYDPSRPLIPQILHHDILLNYPYQDVGIFLKLLKEAAVDPNVVSIKITIYRLASPSKVLEYLIRALDNGKEVTVLMELRARFDEDNNIKAAEWLEEAGCNVIYGFEQYKVHSKICLITYKTKRETRWITQIGTGNYNEKTARQYTDYCYMSARNEIGQDAVAFFQNMLMSNVFGKYENLLVSPVSLKKTVMEQLDEQIERAKQGLDAQALFKINSITDIDIIQKISEASQSGVKIILIVRGICCILPQVPGYTENVKIFSIVGRFLEHSRIYIFGPLNACKVYIASADFMSRNTERRVEVAVPILDPALKQEVIDYYQRLLKDNTKRRELQSDGTYKTIDVGENGRYDSQEEEIEWAKNQNYIPEKTSPTFTSWLRRFLKKK</sequence>
<dbReference type="RefSeq" id="WP_076341124.1">
    <property type="nucleotide sequence ID" value="NZ_CAMNTW010000009.1"/>
</dbReference>
<feature type="binding site" evidence="6">
    <location>
        <position position="374"/>
    </location>
    <ligand>
        <name>Mg(2+)</name>
        <dbReference type="ChEBI" id="CHEBI:18420"/>
    </ligand>
</feature>
<comment type="PTM">
    <text evidence="6 7">An intermediate of this reaction is the autophosphorylated ppk in which a phosphate is covalently linked to a histidine residue through a N-P bond.</text>
</comment>
<dbReference type="PANTHER" id="PTHR30218">
    <property type="entry name" value="POLYPHOSPHATE KINASE"/>
    <property type="match status" value="1"/>
</dbReference>
<dbReference type="EMBL" id="MPKA01000058">
    <property type="protein sequence ID" value="OLU46869.1"/>
    <property type="molecule type" value="Genomic_DNA"/>
</dbReference>
<comment type="caution">
    <text evidence="12">The sequence shown here is derived from an EMBL/GenBank/DDBJ whole genome shotgun (WGS) entry which is preliminary data.</text>
</comment>
<feature type="active site" description="Phosphohistidine intermediate" evidence="6">
    <location>
        <position position="434"/>
    </location>
</feature>
<dbReference type="EC" id="2.7.4.1" evidence="6 7"/>
<keyword evidence="5 6" id="KW-0067">ATP-binding</keyword>
<dbReference type="OrthoDB" id="9761456at2"/>
<evidence type="ECO:0000256" key="2">
    <source>
        <dbReference type="ARBA" id="ARBA00022679"/>
    </source>
</evidence>
<evidence type="ECO:0000256" key="7">
    <source>
        <dbReference type="RuleBase" id="RU003800"/>
    </source>
</evidence>
<dbReference type="Gene3D" id="3.30.1840.10">
    <property type="entry name" value="Polyphosphate kinase middle domain"/>
    <property type="match status" value="1"/>
</dbReference>
<dbReference type="STRING" id="1862672.BO225_04675"/>
<gene>
    <name evidence="6" type="primary">ppk</name>
    <name evidence="12" type="ORF">BO225_04675</name>
</gene>
<accession>A0A1U7NNH0</accession>
<keyword evidence="2 6" id="KW-0808">Transferase</keyword>
<keyword evidence="4 6" id="KW-0418">Kinase</keyword>
<protein>
    <recommendedName>
        <fullName evidence="6 7">Polyphosphate kinase</fullName>
        <ecNumber evidence="6 7">2.7.4.1</ecNumber>
    </recommendedName>
    <alternativeName>
        <fullName evidence="6">ATP-polyphosphate phosphotransferase</fullName>
    </alternativeName>
    <alternativeName>
        <fullName evidence="6">Polyphosphoric acid kinase</fullName>
    </alternativeName>
</protein>
<feature type="domain" description="Polyphosphate kinase C-terminal" evidence="11">
    <location>
        <begin position="333"/>
        <end position="490"/>
    </location>
</feature>
<dbReference type="Proteomes" id="UP000186705">
    <property type="component" value="Unassembled WGS sequence"/>
</dbReference>
<dbReference type="SUPFAM" id="SSF140356">
    <property type="entry name" value="PPK N-terminal domain-like"/>
    <property type="match status" value="1"/>
</dbReference>
<evidence type="ECO:0000256" key="5">
    <source>
        <dbReference type="ARBA" id="ARBA00022840"/>
    </source>
</evidence>
<dbReference type="InterPro" id="IPR036830">
    <property type="entry name" value="PP_kinase_middle_dom_sf"/>
</dbReference>
<evidence type="ECO:0000259" key="8">
    <source>
        <dbReference type="Pfam" id="PF02503"/>
    </source>
</evidence>
<dbReference type="GO" id="GO:0006799">
    <property type="term" value="P:polyphosphate biosynthetic process"/>
    <property type="evidence" value="ECO:0007669"/>
    <property type="project" value="UniProtKB-UniRule"/>
</dbReference>
<feature type="domain" description="Polyphosphate kinase C-terminal" evidence="10">
    <location>
        <begin position="502"/>
        <end position="673"/>
    </location>
</feature>
<keyword evidence="6" id="KW-0460">Magnesium</keyword>
<dbReference type="Gene3D" id="1.20.58.310">
    <property type="entry name" value="Polyphosphate kinase N-terminal domain"/>
    <property type="match status" value="1"/>
</dbReference>
<dbReference type="AlphaFoldDB" id="A0A1U7NNH0"/>
<feature type="binding site" evidence="6">
    <location>
        <position position="47"/>
    </location>
    <ligand>
        <name>ATP</name>
        <dbReference type="ChEBI" id="CHEBI:30616"/>
    </ligand>
</feature>
<feature type="binding site" evidence="6">
    <location>
        <position position="404"/>
    </location>
    <ligand>
        <name>Mg(2+)</name>
        <dbReference type="ChEBI" id="CHEBI:18420"/>
    </ligand>
</feature>
<feature type="binding site" evidence="6">
    <location>
        <position position="591"/>
    </location>
    <ligand>
        <name>ATP</name>
        <dbReference type="ChEBI" id="CHEBI:30616"/>
    </ligand>
</feature>
<comment type="catalytic activity">
    <reaction evidence="6 7">
        <text>[phosphate](n) + ATP = [phosphate](n+1) + ADP</text>
        <dbReference type="Rhea" id="RHEA:19573"/>
        <dbReference type="Rhea" id="RHEA-COMP:9859"/>
        <dbReference type="Rhea" id="RHEA-COMP:14280"/>
        <dbReference type="ChEBI" id="CHEBI:16838"/>
        <dbReference type="ChEBI" id="CHEBI:30616"/>
        <dbReference type="ChEBI" id="CHEBI:456216"/>
        <dbReference type="EC" id="2.7.4.1"/>
    </reaction>
</comment>
<dbReference type="NCBIfam" id="NF003921">
    <property type="entry name" value="PRK05443.2-2"/>
    <property type="match status" value="1"/>
</dbReference>
<dbReference type="SUPFAM" id="SSF143724">
    <property type="entry name" value="PHP14-like"/>
    <property type="match status" value="1"/>
</dbReference>
<dbReference type="InterPro" id="IPR003414">
    <property type="entry name" value="PP_kinase"/>
</dbReference>
<dbReference type="PIRSF" id="PIRSF015589">
    <property type="entry name" value="PP_kinase"/>
    <property type="match status" value="1"/>
</dbReference>
<feature type="domain" description="Polyphosphate kinase middle" evidence="8">
    <location>
        <begin position="123"/>
        <end position="300"/>
    </location>
</feature>
<dbReference type="NCBIfam" id="TIGR03705">
    <property type="entry name" value="poly_P_kin"/>
    <property type="match status" value="1"/>
</dbReference>
<comment type="similarity">
    <text evidence="6 7">Belongs to the polyphosphate kinase 1 (PPK1) family.</text>
</comment>
<dbReference type="GO" id="GO:0009358">
    <property type="term" value="C:polyphosphate kinase complex"/>
    <property type="evidence" value="ECO:0007669"/>
    <property type="project" value="InterPro"/>
</dbReference>
<evidence type="ECO:0000256" key="3">
    <source>
        <dbReference type="ARBA" id="ARBA00022741"/>
    </source>
</evidence>
<dbReference type="NCBIfam" id="NF003917">
    <property type="entry name" value="PRK05443.1-1"/>
    <property type="match status" value="1"/>
</dbReference>
<name>A0A1U7NNH0_9FIRM</name>
<keyword evidence="3 6" id="KW-0547">Nucleotide-binding</keyword>
<keyword evidence="1 6" id="KW-0597">Phosphoprotein</keyword>
<proteinExistence type="inferred from homology"/>
<evidence type="ECO:0000256" key="6">
    <source>
        <dbReference type="HAMAP-Rule" id="MF_00347"/>
    </source>
</evidence>
<dbReference type="InterPro" id="IPR036832">
    <property type="entry name" value="PPK_N_dom_sf"/>
</dbReference>
<dbReference type="GO" id="GO:0046872">
    <property type="term" value="F:metal ion binding"/>
    <property type="evidence" value="ECO:0007669"/>
    <property type="project" value="UniProtKB-KW"/>
</dbReference>
<dbReference type="GO" id="GO:0008976">
    <property type="term" value="F:polyphosphate kinase activity"/>
    <property type="evidence" value="ECO:0007669"/>
    <property type="project" value="UniProtKB-UniRule"/>
</dbReference>
<dbReference type="Pfam" id="PF13089">
    <property type="entry name" value="PP_kinase_N"/>
    <property type="match status" value="1"/>
</dbReference>
<dbReference type="HAMAP" id="MF_00347">
    <property type="entry name" value="Polyphosphate_kinase"/>
    <property type="match status" value="1"/>
</dbReference>